<dbReference type="Proteomes" id="UP000238762">
    <property type="component" value="Unassembled WGS sequence"/>
</dbReference>
<dbReference type="RefSeq" id="WP_106291346.1">
    <property type="nucleotide sequence ID" value="NZ_CAWNTC010000203.1"/>
</dbReference>
<dbReference type="OrthoDB" id="9764688at2"/>
<evidence type="ECO:0000256" key="1">
    <source>
        <dbReference type="ARBA" id="ARBA00004196"/>
    </source>
</evidence>
<reference evidence="5 6" key="2">
    <citation type="submission" date="2018-03" db="EMBL/GenBank/DDBJ databases">
        <title>The ancient ancestry and fast evolution of plastids.</title>
        <authorList>
            <person name="Moore K.R."/>
            <person name="Magnabosco C."/>
            <person name="Momper L."/>
            <person name="Gold D.A."/>
            <person name="Bosak T."/>
            <person name="Fournier G.P."/>
        </authorList>
    </citation>
    <scope>NUCLEOTIDE SEQUENCE [LARGE SCALE GENOMIC DNA]</scope>
    <source>
        <strain evidence="5 6">CCAP 1448/3</strain>
    </source>
</reference>
<feature type="region of interest" description="Disordered" evidence="3">
    <location>
        <begin position="28"/>
        <end position="50"/>
    </location>
</feature>
<reference evidence="5 6" key="1">
    <citation type="submission" date="2018-02" db="EMBL/GenBank/DDBJ databases">
        <authorList>
            <person name="Cohen D.B."/>
            <person name="Kent A.D."/>
        </authorList>
    </citation>
    <scope>NUCLEOTIDE SEQUENCE [LARGE SCALE GENOMIC DNA]</scope>
    <source>
        <strain evidence="5 6">CCAP 1448/3</strain>
    </source>
</reference>
<dbReference type="EMBL" id="PVWJ01000162">
    <property type="protein sequence ID" value="PSB00766.1"/>
    <property type="molecule type" value="Genomic_DNA"/>
</dbReference>
<dbReference type="CDD" id="cd14658">
    <property type="entry name" value="Imelysin-like_IrpA"/>
    <property type="match status" value="1"/>
</dbReference>
<proteinExistence type="predicted"/>
<dbReference type="Pfam" id="PF09375">
    <property type="entry name" value="Peptidase_M75"/>
    <property type="match status" value="1"/>
</dbReference>
<protein>
    <submittedName>
        <fullName evidence="5">Peptidase M75</fullName>
    </submittedName>
</protein>
<organism evidence="5 6">
    <name type="scientific">Merismopedia glauca CCAP 1448/3</name>
    <dbReference type="NCBI Taxonomy" id="1296344"/>
    <lineage>
        <taxon>Bacteria</taxon>
        <taxon>Bacillati</taxon>
        <taxon>Cyanobacteriota</taxon>
        <taxon>Cyanophyceae</taxon>
        <taxon>Synechococcales</taxon>
        <taxon>Merismopediaceae</taxon>
        <taxon>Merismopedia</taxon>
    </lineage>
</organism>
<dbReference type="InterPro" id="IPR018976">
    <property type="entry name" value="Imelysin-like"/>
</dbReference>
<evidence type="ECO:0000259" key="4">
    <source>
        <dbReference type="Pfam" id="PF09375"/>
    </source>
</evidence>
<dbReference type="InterPro" id="IPR034982">
    <property type="entry name" value="Imelysin-like_IrpA"/>
</dbReference>
<evidence type="ECO:0000313" key="5">
    <source>
        <dbReference type="EMBL" id="PSB00766.1"/>
    </source>
</evidence>
<feature type="compositionally biased region" description="Low complexity" evidence="3">
    <location>
        <begin position="28"/>
        <end position="45"/>
    </location>
</feature>
<dbReference type="InterPro" id="IPR038352">
    <property type="entry name" value="Imelysin_sf"/>
</dbReference>
<comment type="caution">
    <text evidence="5">The sequence shown here is derived from an EMBL/GenBank/DDBJ whole genome shotgun (WGS) entry which is preliminary data.</text>
</comment>
<feature type="domain" description="Imelysin-like" evidence="4">
    <location>
        <begin position="69"/>
        <end position="368"/>
    </location>
</feature>
<evidence type="ECO:0000313" key="6">
    <source>
        <dbReference type="Proteomes" id="UP000238762"/>
    </source>
</evidence>
<gene>
    <name evidence="5" type="ORF">C7B64_21795</name>
</gene>
<name>A0A2T1BXL9_9CYAN</name>
<keyword evidence="6" id="KW-1185">Reference proteome</keyword>
<evidence type="ECO:0000256" key="3">
    <source>
        <dbReference type="SAM" id="MobiDB-lite"/>
    </source>
</evidence>
<accession>A0A2T1BXL9</accession>
<keyword evidence="2" id="KW-0732">Signal</keyword>
<dbReference type="AlphaFoldDB" id="A0A2T1BXL9"/>
<comment type="subcellular location">
    <subcellularLocation>
        <location evidence="1">Cell envelope</location>
    </subcellularLocation>
</comment>
<dbReference type="PROSITE" id="PS51257">
    <property type="entry name" value="PROKAR_LIPOPROTEIN"/>
    <property type="match status" value="1"/>
</dbReference>
<dbReference type="Gene3D" id="1.20.1420.20">
    <property type="entry name" value="M75 peptidase, HXXE motif"/>
    <property type="match status" value="1"/>
</dbReference>
<dbReference type="GO" id="GO:0030313">
    <property type="term" value="C:cell envelope"/>
    <property type="evidence" value="ECO:0007669"/>
    <property type="project" value="UniProtKB-SubCell"/>
</dbReference>
<sequence>MSQRQYICLSRIAIALVGLILTGMSGCESNSSSSSNPPGTASSQSTTEEKGKFSHKQIVADFAKQVVVPTQQSFVQRAAALSTAIDTFAKTPNEETLKATRQAWVNTRAAWEQSESFTFGPAESLGYDGALDTWPLNDTDLQAILKSQDRFTPKYIEELKDTEKGFHAIEYLLFGSNHNKKATEFTPRELAYVQALGVNFAQVAKQLADSWTKGVEGKPAYQEVVATAGESSNSTYPTVNAGAEQMVQGIIDSLIEVADEKMGQPFAKKDQKLFESRFGLNTLKDIKSNVKGAQNVYLGAFPDANTSGASLSAYIAEVNPDLDKRVKSGFQDSLAALEKIPDPIEKNLNNPQATASVKYAQEEITEVREILEKEVLPLIK</sequence>
<evidence type="ECO:0000256" key="2">
    <source>
        <dbReference type="ARBA" id="ARBA00022729"/>
    </source>
</evidence>